<dbReference type="PRINTS" id="PR00039">
    <property type="entry name" value="HTHLYSR"/>
</dbReference>
<evidence type="ECO:0000313" key="7">
    <source>
        <dbReference type="Proteomes" id="UP000033260"/>
    </source>
</evidence>
<dbReference type="SUPFAM" id="SSF53850">
    <property type="entry name" value="Periplasmic binding protein-like II"/>
    <property type="match status" value="1"/>
</dbReference>
<dbReference type="GO" id="GO:0003700">
    <property type="term" value="F:DNA-binding transcription factor activity"/>
    <property type="evidence" value="ECO:0007669"/>
    <property type="project" value="InterPro"/>
</dbReference>
<reference evidence="6 7" key="1">
    <citation type="submission" date="2015-02" db="EMBL/GenBank/DDBJ databases">
        <title>Complete Genome Sequencing of Pseudomonas putida S13.1.2.</title>
        <authorList>
            <person name="Chong T.M."/>
            <person name="Chan K.G."/>
            <person name="Dessaux Y."/>
        </authorList>
    </citation>
    <scope>NUCLEOTIDE SEQUENCE [LARGE SCALE GENOMIC DNA]</scope>
    <source>
        <strain evidence="6 7">S13.1.2</strain>
    </source>
</reference>
<dbReference type="SUPFAM" id="SSF46785">
    <property type="entry name" value="Winged helix' DNA-binding domain"/>
    <property type="match status" value="1"/>
</dbReference>
<dbReference type="InterPro" id="IPR005119">
    <property type="entry name" value="LysR_subst-bd"/>
</dbReference>
<organism evidence="6 7">
    <name type="scientific">Pseudomonas putida S13.1.2</name>
    <dbReference type="NCBI Taxonomy" id="1384061"/>
    <lineage>
        <taxon>Bacteria</taxon>
        <taxon>Pseudomonadati</taxon>
        <taxon>Pseudomonadota</taxon>
        <taxon>Gammaproteobacteria</taxon>
        <taxon>Pseudomonadales</taxon>
        <taxon>Pseudomonadaceae</taxon>
        <taxon>Pseudomonas</taxon>
    </lineage>
</organism>
<dbReference type="InterPro" id="IPR058163">
    <property type="entry name" value="LysR-type_TF_proteobact-type"/>
</dbReference>
<dbReference type="Pfam" id="PF03466">
    <property type="entry name" value="LysR_substrate"/>
    <property type="match status" value="1"/>
</dbReference>
<dbReference type="Gene3D" id="1.10.10.10">
    <property type="entry name" value="Winged helix-like DNA-binding domain superfamily/Winged helix DNA-binding domain"/>
    <property type="match status" value="1"/>
</dbReference>
<name>A0AAU8SGR2_PSEPU</name>
<dbReference type="PROSITE" id="PS50931">
    <property type="entry name" value="HTH_LYSR"/>
    <property type="match status" value="1"/>
</dbReference>
<keyword evidence="4" id="KW-0804">Transcription</keyword>
<dbReference type="GO" id="GO:0043565">
    <property type="term" value="F:sequence-specific DNA binding"/>
    <property type="evidence" value="ECO:0007669"/>
    <property type="project" value="TreeGrafter"/>
</dbReference>
<dbReference type="InterPro" id="IPR036390">
    <property type="entry name" value="WH_DNA-bd_sf"/>
</dbReference>
<feature type="domain" description="HTH lysR-type" evidence="5">
    <location>
        <begin position="7"/>
        <end position="64"/>
    </location>
</feature>
<evidence type="ECO:0000313" key="6">
    <source>
        <dbReference type="EMBL" id="AJQ47463.1"/>
    </source>
</evidence>
<evidence type="ECO:0000259" key="5">
    <source>
        <dbReference type="PROSITE" id="PS50931"/>
    </source>
</evidence>
<proteinExistence type="inferred from homology"/>
<dbReference type="CDD" id="cd08432">
    <property type="entry name" value="PBP2_GcdR_TrpI_HvrB_AmpR_like"/>
    <property type="match status" value="1"/>
</dbReference>
<dbReference type="InterPro" id="IPR000847">
    <property type="entry name" value="LysR_HTH_N"/>
</dbReference>
<sequence length="302" mass="33096">MNWIKRLPLPSLRVFEAAGRTCSFVEAARELDLSPSAVSHSIRKLESATGVVLFTRNTRHTALTGEGAALLEHVQRGFGEMNRGLALVTGEPSTPLRVHTAPTFASQWLVPRLAGFMSDHPGIELRISASTDYATFEVDDFDLDIVYGVPLHNSHEIIPLAIEELTPLCSPALASALTSPQDLYNQLLIQSEGQSVQWKGWFAANSMPIPTNFGLAFDRSSMGISAAVDGLGVVLESTLLAERELATGKLVAPLKGLSQSVRYVAHHLVHPRRPRQQEAVAQFKMWLFKELAIPFFAHPVLD</sequence>
<dbReference type="PANTHER" id="PTHR30537">
    <property type="entry name" value="HTH-TYPE TRANSCRIPTIONAL REGULATOR"/>
    <property type="match status" value="1"/>
</dbReference>
<dbReference type="AlphaFoldDB" id="A0AAU8SGR2"/>
<keyword evidence="3" id="KW-0238">DNA-binding</keyword>
<dbReference type="InterPro" id="IPR036388">
    <property type="entry name" value="WH-like_DNA-bd_sf"/>
</dbReference>
<dbReference type="PANTHER" id="PTHR30537:SF58">
    <property type="entry name" value="HTH-TYPE TRANSCRIPTIONAL REGULATOR PERR"/>
    <property type="match status" value="1"/>
</dbReference>
<protein>
    <submittedName>
        <fullName evidence="6">LysR family transcriptional regulator</fullName>
    </submittedName>
</protein>
<dbReference type="Pfam" id="PF00126">
    <property type="entry name" value="HTH_1"/>
    <property type="match status" value="1"/>
</dbReference>
<keyword evidence="2" id="KW-0805">Transcription regulation</keyword>
<accession>A0AAU8SGR2</accession>
<gene>
    <name evidence="6" type="ORF">N805_09620</name>
</gene>
<dbReference type="Proteomes" id="UP000033260">
    <property type="component" value="Chromosome"/>
</dbReference>
<evidence type="ECO:0000256" key="4">
    <source>
        <dbReference type="ARBA" id="ARBA00023163"/>
    </source>
</evidence>
<dbReference type="GO" id="GO:0006351">
    <property type="term" value="P:DNA-templated transcription"/>
    <property type="evidence" value="ECO:0007669"/>
    <property type="project" value="TreeGrafter"/>
</dbReference>
<dbReference type="Gene3D" id="3.40.190.10">
    <property type="entry name" value="Periplasmic binding protein-like II"/>
    <property type="match status" value="2"/>
</dbReference>
<dbReference type="RefSeq" id="WP_028613770.1">
    <property type="nucleotide sequence ID" value="NZ_CP010979.1"/>
</dbReference>
<evidence type="ECO:0000256" key="3">
    <source>
        <dbReference type="ARBA" id="ARBA00023125"/>
    </source>
</evidence>
<dbReference type="EMBL" id="CP010979">
    <property type="protein sequence ID" value="AJQ47463.1"/>
    <property type="molecule type" value="Genomic_DNA"/>
</dbReference>
<comment type="similarity">
    <text evidence="1">Belongs to the LysR transcriptional regulatory family.</text>
</comment>
<evidence type="ECO:0000256" key="2">
    <source>
        <dbReference type="ARBA" id="ARBA00023015"/>
    </source>
</evidence>
<evidence type="ECO:0000256" key="1">
    <source>
        <dbReference type="ARBA" id="ARBA00009437"/>
    </source>
</evidence>